<reference evidence="2" key="1">
    <citation type="submission" date="2021-01" db="EMBL/GenBank/DDBJ databases">
        <title>Providencia vermicola LLDRA6, a soil-borne Mn(II)-oxidizing bacterium, exploits a strategy of superoxide production coupled to hydrogen peroxide consumption to generate Mn oxides, as revealed by transcriptional up-regulation of genes for phenylacetic acid catabolism.</title>
        <authorList>
            <person name="Chen S."/>
            <person name="Ding Z."/>
            <person name="Chen J."/>
            <person name="Luo J."/>
            <person name="Ruan X."/>
            <person name="Li Z."/>
            <person name="Liao F."/>
            <person name="He J."/>
            <person name="Li D."/>
        </authorList>
    </citation>
    <scope>NUCLEOTIDE SEQUENCE [LARGE SCALE GENOMIC DNA]</scope>
    <source>
        <strain evidence="2">LLDRA6</strain>
    </source>
</reference>
<organism evidence="1 2">
    <name type="scientific">Providencia manganoxydans</name>
    <dbReference type="NCBI Taxonomy" id="2923283"/>
    <lineage>
        <taxon>Bacteria</taxon>
        <taxon>Pseudomonadati</taxon>
        <taxon>Pseudomonadota</taxon>
        <taxon>Gammaproteobacteria</taxon>
        <taxon>Enterobacterales</taxon>
        <taxon>Morganellaceae</taxon>
        <taxon>Providencia</taxon>
    </lineage>
</organism>
<keyword evidence="2" id="KW-1185">Reference proteome</keyword>
<dbReference type="EMBL" id="CP067099">
    <property type="protein sequence ID" value="QQO61390.1"/>
    <property type="molecule type" value="Genomic_DNA"/>
</dbReference>
<protein>
    <submittedName>
        <fullName evidence="1">DNA replication protein</fullName>
    </submittedName>
</protein>
<accession>A0ABX7ABR3</accession>
<gene>
    <name evidence="1" type="ORF">JI723_14070</name>
</gene>
<dbReference type="GeneID" id="92279865"/>
<name>A0ABX7ABR3_9GAMM</name>
<evidence type="ECO:0000313" key="2">
    <source>
        <dbReference type="Proteomes" id="UP000596157"/>
    </source>
</evidence>
<sequence length="303" mass="35044">MSNVSYALQKRFEQPVKSGKGFAFMHRKIQDCDFYKKDSEAVHLWLHFIITASHQPDVVDTDVGQIAIGRGQMMRSRPQLTEETGISDNKIRSLLRSFTNRGMISVEVKSKKISIITVLKYDEYQGKNCPEIVRELSDANQVMPTPNSGTCPEDVREITLYNNIKNNNTSKDVFGGLSDESHDDQPIKIKSKKSQPVPYQAMIDAYHEILPEMAKIQVVRGTRKNKLRLFWQKCNSEYMQQHNRPFTLDNWRGYLSYIAKNCRWMMEQRPNGSGGFWAAKNLDYLITDKCYVSVKEDRANDRK</sequence>
<dbReference type="Proteomes" id="UP000596157">
    <property type="component" value="Chromosome"/>
</dbReference>
<dbReference type="RefSeq" id="WP_337979508.1">
    <property type="nucleotide sequence ID" value="NZ_CP067099.1"/>
</dbReference>
<evidence type="ECO:0000313" key="1">
    <source>
        <dbReference type="EMBL" id="QQO61390.1"/>
    </source>
</evidence>
<proteinExistence type="predicted"/>